<keyword evidence="2 3" id="KW-0378">Hydrolase</keyword>
<dbReference type="Pfam" id="PF00293">
    <property type="entry name" value="NUDIX"/>
    <property type="match status" value="1"/>
</dbReference>
<dbReference type="InterPro" id="IPR059176">
    <property type="entry name" value="UDP-X_N"/>
</dbReference>
<protein>
    <recommendedName>
        <fullName evidence="4">Nudix hydrolase domain-containing protein</fullName>
    </recommendedName>
</protein>
<sequence length="208" mass="22977">MDAAALTRYLETVLATAQAGLTYSRDRFDIERFTALRDATAALLADGSGEPPARIRDWIDLDRHYPTPKLDVRALILDREQNVLLVREASDGLWTLPGGWCDIGESPADAVVREVREETGLEVVATRLLALLDKHKHPHPPQLPHALKAFFLCDVRGGALLRQTSETTDAAYHPADDLPPLSTHRILPTQIRMLCEQVASGALAARFD</sequence>
<evidence type="ECO:0000259" key="4">
    <source>
        <dbReference type="PROSITE" id="PS51462"/>
    </source>
</evidence>
<dbReference type="CDD" id="cd04672">
    <property type="entry name" value="NUDIX_CDP-Chase_like"/>
    <property type="match status" value="1"/>
</dbReference>
<gene>
    <name evidence="5" type="ORF">GCM10007860_29380</name>
</gene>
<dbReference type="Pfam" id="PF12535">
    <property type="entry name" value="Nudix_N"/>
    <property type="match status" value="1"/>
</dbReference>
<organism evidence="5 6">
    <name type="scientific">Chitiniphilus shinanonensis</name>
    <dbReference type="NCBI Taxonomy" id="553088"/>
    <lineage>
        <taxon>Bacteria</taxon>
        <taxon>Pseudomonadati</taxon>
        <taxon>Pseudomonadota</taxon>
        <taxon>Betaproteobacteria</taxon>
        <taxon>Neisseriales</taxon>
        <taxon>Chitinibacteraceae</taxon>
        <taxon>Chitiniphilus</taxon>
    </lineage>
</organism>
<evidence type="ECO:0000256" key="1">
    <source>
        <dbReference type="ARBA" id="ARBA00001946"/>
    </source>
</evidence>
<dbReference type="PANTHER" id="PTHR43046">
    <property type="entry name" value="GDP-MANNOSE MANNOSYL HYDROLASE"/>
    <property type="match status" value="1"/>
</dbReference>
<dbReference type="PANTHER" id="PTHR43046:SF16">
    <property type="entry name" value="ADP-RIBOSE PYROPHOSPHATASE YJHB-RELATED"/>
    <property type="match status" value="1"/>
</dbReference>
<dbReference type="Gene3D" id="3.90.79.10">
    <property type="entry name" value="Nucleoside Triphosphate Pyrophosphohydrolase"/>
    <property type="match status" value="1"/>
</dbReference>
<dbReference type="InterPro" id="IPR020476">
    <property type="entry name" value="Nudix_hydrolase"/>
</dbReference>
<evidence type="ECO:0000313" key="6">
    <source>
        <dbReference type="Proteomes" id="UP001156836"/>
    </source>
</evidence>
<accession>A0ABQ6BVJ4</accession>
<dbReference type="PROSITE" id="PS51462">
    <property type="entry name" value="NUDIX"/>
    <property type="match status" value="1"/>
</dbReference>
<name>A0ABQ6BVJ4_9NEIS</name>
<comment type="similarity">
    <text evidence="3">Belongs to the Nudix hydrolase family.</text>
</comment>
<proteinExistence type="inferred from homology"/>
<comment type="caution">
    <text evidence="5">The sequence shown here is derived from an EMBL/GenBank/DDBJ whole genome shotgun (WGS) entry which is preliminary data.</text>
</comment>
<dbReference type="InterPro" id="IPR020084">
    <property type="entry name" value="NUDIX_hydrolase_CS"/>
</dbReference>
<dbReference type="RefSeq" id="WP_018749546.1">
    <property type="nucleotide sequence ID" value="NZ_BSOZ01000064.1"/>
</dbReference>
<evidence type="ECO:0000256" key="2">
    <source>
        <dbReference type="ARBA" id="ARBA00022801"/>
    </source>
</evidence>
<dbReference type="InterPro" id="IPR015797">
    <property type="entry name" value="NUDIX_hydrolase-like_dom_sf"/>
</dbReference>
<keyword evidence="6" id="KW-1185">Reference proteome</keyword>
<dbReference type="EMBL" id="BSOZ01000064">
    <property type="protein sequence ID" value="GLS05781.1"/>
    <property type="molecule type" value="Genomic_DNA"/>
</dbReference>
<dbReference type="InterPro" id="IPR000086">
    <property type="entry name" value="NUDIX_hydrolase_dom"/>
</dbReference>
<evidence type="ECO:0000313" key="5">
    <source>
        <dbReference type="EMBL" id="GLS05781.1"/>
    </source>
</evidence>
<feature type="domain" description="Nudix hydrolase" evidence="4">
    <location>
        <begin position="67"/>
        <end position="195"/>
    </location>
</feature>
<dbReference type="Gene3D" id="6.10.250.1120">
    <property type="match status" value="1"/>
</dbReference>
<dbReference type="Proteomes" id="UP001156836">
    <property type="component" value="Unassembled WGS sequence"/>
</dbReference>
<dbReference type="PRINTS" id="PR00502">
    <property type="entry name" value="NUDIXFAMILY"/>
</dbReference>
<reference evidence="6" key="1">
    <citation type="journal article" date="2019" name="Int. J. Syst. Evol. Microbiol.">
        <title>The Global Catalogue of Microorganisms (GCM) 10K type strain sequencing project: providing services to taxonomists for standard genome sequencing and annotation.</title>
        <authorList>
            <consortium name="The Broad Institute Genomics Platform"/>
            <consortium name="The Broad Institute Genome Sequencing Center for Infectious Disease"/>
            <person name="Wu L."/>
            <person name="Ma J."/>
        </authorList>
    </citation>
    <scope>NUCLEOTIDE SEQUENCE [LARGE SCALE GENOMIC DNA]</scope>
    <source>
        <strain evidence="6">NBRC 104970</strain>
    </source>
</reference>
<evidence type="ECO:0000256" key="3">
    <source>
        <dbReference type="RuleBase" id="RU003476"/>
    </source>
</evidence>
<dbReference type="PROSITE" id="PS00893">
    <property type="entry name" value="NUDIX_BOX"/>
    <property type="match status" value="1"/>
</dbReference>
<comment type="cofactor">
    <cofactor evidence="1">
        <name>Mg(2+)</name>
        <dbReference type="ChEBI" id="CHEBI:18420"/>
    </cofactor>
</comment>
<dbReference type="SUPFAM" id="SSF55811">
    <property type="entry name" value="Nudix"/>
    <property type="match status" value="1"/>
</dbReference>